<keyword evidence="6" id="KW-0732">Signal</keyword>
<evidence type="ECO:0000256" key="3">
    <source>
        <dbReference type="ARBA" id="ARBA00022692"/>
    </source>
</evidence>
<dbReference type="GO" id="GO:0012505">
    <property type="term" value="C:endomembrane system"/>
    <property type="evidence" value="ECO:0007669"/>
    <property type="project" value="UniProtKB-SubCell"/>
</dbReference>
<accession>A0A8K0JPZ8</accession>
<evidence type="ECO:0000256" key="6">
    <source>
        <dbReference type="SAM" id="SignalP"/>
    </source>
</evidence>
<keyword evidence="4" id="KW-1133">Transmembrane helix</keyword>
<evidence type="ECO:0000256" key="2">
    <source>
        <dbReference type="ARBA" id="ARBA00006109"/>
    </source>
</evidence>
<evidence type="ECO:0008006" key="9">
    <source>
        <dbReference type="Google" id="ProtNLM"/>
    </source>
</evidence>
<dbReference type="Proteomes" id="UP000812966">
    <property type="component" value="Unassembled WGS sequence"/>
</dbReference>
<comment type="caution">
    <text evidence="7">The sequence shown here is derived from an EMBL/GenBank/DDBJ whole genome shotgun (WGS) entry which is preliminary data.</text>
</comment>
<proteinExistence type="inferred from homology"/>
<keyword evidence="8" id="KW-1185">Reference proteome</keyword>
<evidence type="ECO:0000313" key="7">
    <source>
        <dbReference type="EMBL" id="KAG7563124.1"/>
    </source>
</evidence>
<keyword evidence="5" id="KW-0472">Membrane</keyword>
<protein>
    <recommendedName>
        <fullName evidence="9">Membrane magnesium transporter</fullName>
    </recommendedName>
</protein>
<gene>
    <name evidence="7" type="ORF">FFLO_01432</name>
</gene>
<comment type="subcellular location">
    <subcellularLocation>
        <location evidence="1">Endomembrane system</location>
        <topology evidence="1">Multi-pass membrane protein</topology>
    </subcellularLocation>
</comment>
<evidence type="ECO:0000256" key="5">
    <source>
        <dbReference type="ARBA" id="ARBA00023136"/>
    </source>
</evidence>
<name>A0A8K0JPZ8_9TREE</name>
<evidence type="ECO:0000256" key="1">
    <source>
        <dbReference type="ARBA" id="ARBA00004127"/>
    </source>
</evidence>
<evidence type="ECO:0000256" key="4">
    <source>
        <dbReference type="ARBA" id="ARBA00022989"/>
    </source>
</evidence>
<dbReference type="InterPro" id="IPR018937">
    <property type="entry name" value="MMgT"/>
</dbReference>
<dbReference type="EMBL" id="JABELV010000020">
    <property type="protein sequence ID" value="KAG7563124.1"/>
    <property type="molecule type" value="Genomic_DNA"/>
</dbReference>
<sequence length="99" mass="10819">MIGRILAFVATCLLLHAAYSTYEHLSILKAMGKPEVHIPTSIILEAVLSFSIFVPGVVSASGPLEDVTWRGEMARRSQEDVHSRMSFLPFGPAAPKPVR</sequence>
<organism evidence="7 8">
    <name type="scientific">Filobasidium floriforme</name>
    <dbReference type="NCBI Taxonomy" id="5210"/>
    <lineage>
        <taxon>Eukaryota</taxon>
        <taxon>Fungi</taxon>
        <taxon>Dikarya</taxon>
        <taxon>Basidiomycota</taxon>
        <taxon>Agaricomycotina</taxon>
        <taxon>Tremellomycetes</taxon>
        <taxon>Filobasidiales</taxon>
        <taxon>Filobasidiaceae</taxon>
        <taxon>Filobasidium</taxon>
    </lineage>
</organism>
<dbReference type="Pfam" id="PF10270">
    <property type="entry name" value="MMgT"/>
    <property type="match status" value="1"/>
</dbReference>
<dbReference type="AlphaFoldDB" id="A0A8K0JPZ8"/>
<feature type="signal peptide" evidence="6">
    <location>
        <begin position="1"/>
        <end position="20"/>
    </location>
</feature>
<evidence type="ECO:0000313" key="8">
    <source>
        <dbReference type="Proteomes" id="UP000812966"/>
    </source>
</evidence>
<keyword evidence="3" id="KW-0812">Transmembrane</keyword>
<comment type="similarity">
    <text evidence="2">Belongs to the membrane magnesium transporter (TC 1.A.67) family.</text>
</comment>
<feature type="chain" id="PRO_5035440259" description="Membrane magnesium transporter" evidence="6">
    <location>
        <begin position="21"/>
        <end position="99"/>
    </location>
</feature>
<reference evidence="7" key="1">
    <citation type="submission" date="2020-04" db="EMBL/GenBank/DDBJ databases">
        <title>Analysis of mating type loci in Filobasidium floriforme.</title>
        <authorList>
            <person name="Nowrousian M."/>
        </authorList>
    </citation>
    <scope>NUCLEOTIDE SEQUENCE</scope>
    <source>
        <strain evidence="7">CBS 6242</strain>
    </source>
</reference>